<dbReference type="EMBL" id="JAHXZN010000003">
    <property type="protein sequence ID" value="MBW6531507.1"/>
    <property type="molecule type" value="Genomic_DNA"/>
</dbReference>
<organism evidence="1 2">
    <name type="scientific">Sphingomonas citri</name>
    <dbReference type="NCBI Taxonomy" id="2862499"/>
    <lineage>
        <taxon>Bacteria</taxon>
        <taxon>Pseudomonadati</taxon>
        <taxon>Pseudomonadota</taxon>
        <taxon>Alphaproteobacteria</taxon>
        <taxon>Sphingomonadales</taxon>
        <taxon>Sphingomonadaceae</taxon>
        <taxon>Sphingomonas</taxon>
    </lineage>
</organism>
<name>A0ABS7BPV9_9SPHN</name>
<dbReference type="RefSeq" id="WP_219748880.1">
    <property type="nucleotide sequence ID" value="NZ_JAHXZN010000003.1"/>
</dbReference>
<proteinExistence type="predicted"/>
<sequence length="260" mass="27651">MMRAWWIGAMTAGITAGAVALPTAGVAQLRALGAVSMQRVDGAWKPAAFLCDSTDRDWAIAMSPPDRDGQVTLTSYAKPGLATHRATVRVGQGDAGMGHVWYALTNAAGREVGAVETINPQMVEPGATTPTVVSLRYGPTTSQCRFAAQTRVLGVTAKRSIQVTGDARGGYRYSSYNHDAELGAVDVPWGGRGTRASLTIDGGRVIDSSRERRTYQFERDGFVYRVIASLEPAQGGGAVQVWRDGRLLLEEPFAAYTAAG</sequence>
<dbReference type="Proteomes" id="UP000759103">
    <property type="component" value="Unassembled WGS sequence"/>
</dbReference>
<protein>
    <submittedName>
        <fullName evidence="1">Uncharacterized protein</fullName>
    </submittedName>
</protein>
<accession>A0ABS7BPV9</accession>
<evidence type="ECO:0000313" key="2">
    <source>
        <dbReference type="Proteomes" id="UP000759103"/>
    </source>
</evidence>
<evidence type="ECO:0000313" key="1">
    <source>
        <dbReference type="EMBL" id="MBW6531507.1"/>
    </source>
</evidence>
<gene>
    <name evidence="1" type="ORF">KZ820_12250</name>
</gene>
<keyword evidence="2" id="KW-1185">Reference proteome</keyword>
<reference evidence="1 2" key="1">
    <citation type="submission" date="2021-07" db="EMBL/GenBank/DDBJ databases">
        <title>Sphingomonas sp.</title>
        <authorList>
            <person name="Feng G."/>
            <person name="Li J."/>
            <person name="Pan M."/>
        </authorList>
    </citation>
    <scope>NUCLEOTIDE SEQUENCE [LARGE SCALE GENOMIC DNA]</scope>
    <source>
        <strain evidence="1 2">RRHST34</strain>
    </source>
</reference>
<comment type="caution">
    <text evidence="1">The sequence shown here is derived from an EMBL/GenBank/DDBJ whole genome shotgun (WGS) entry which is preliminary data.</text>
</comment>